<accession>A0A1M6AI13</accession>
<dbReference type="STRING" id="198092.SAMN02745194_00133"/>
<keyword evidence="3" id="KW-1185">Reference proteome</keyword>
<dbReference type="EMBL" id="FQZF01000002">
    <property type="protein sequence ID" value="SHI36077.1"/>
    <property type="molecule type" value="Genomic_DNA"/>
</dbReference>
<reference evidence="2 3" key="1">
    <citation type="submission" date="2016-11" db="EMBL/GenBank/DDBJ databases">
        <authorList>
            <person name="Jaros S."/>
            <person name="Januszkiewicz K."/>
            <person name="Wedrychowicz H."/>
        </authorList>
    </citation>
    <scope>NUCLEOTIDE SEQUENCE [LARGE SCALE GENOMIC DNA]</scope>
    <source>
        <strain evidence="2 3">DSM 14916</strain>
    </source>
</reference>
<dbReference type="SUPFAM" id="SSF51695">
    <property type="entry name" value="PLC-like phosphodiesterases"/>
    <property type="match status" value="1"/>
</dbReference>
<dbReference type="PANTHER" id="PTHR46211">
    <property type="entry name" value="GLYCEROPHOSPHORYL DIESTER PHOSPHODIESTERASE"/>
    <property type="match status" value="1"/>
</dbReference>
<dbReference type="InterPro" id="IPR017946">
    <property type="entry name" value="PLC-like_Pdiesterase_TIM-brl"/>
</dbReference>
<feature type="domain" description="GP-PDE" evidence="1">
    <location>
        <begin position="40"/>
        <end position="276"/>
    </location>
</feature>
<organism evidence="2 3">
    <name type="scientific">Muricoccus roseus</name>
    <dbReference type="NCBI Taxonomy" id="198092"/>
    <lineage>
        <taxon>Bacteria</taxon>
        <taxon>Pseudomonadati</taxon>
        <taxon>Pseudomonadota</taxon>
        <taxon>Alphaproteobacteria</taxon>
        <taxon>Acetobacterales</taxon>
        <taxon>Roseomonadaceae</taxon>
        <taxon>Muricoccus</taxon>
    </lineage>
</organism>
<dbReference type="AlphaFoldDB" id="A0A1M6AI13"/>
<dbReference type="Proteomes" id="UP000184387">
    <property type="component" value="Unassembled WGS sequence"/>
</dbReference>
<sequence length="276" mass="29174">MTMLERRSLLGSAILLALGGSSRELSASATASQSFTVPPSRIFAHRGFGTNGAPNALSPENTLAAFRRAASLGVAGLETDIQATRDGVPVLMHDATVDRTTDGEGAVRELSAAQIASLNAAGRFGPGAPAEPVPSLASYFALCRELGMVALPELKAARRPEEVARILTLAEEAGMADRVVWSSRRLRTLEIVAEMRGGRSRLALIRNDLRDFGTFLQLPGEKMLLLRATALLQGRVEAKEVTGAGVSLAAWTVNQSEVARRLIDGGCDFILADGPV</sequence>
<proteinExistence type="predicted"/>
<dbReference type="InterPro" id="IPR030395">
    <property type="entry name" value="GP_PDE_dom"/>
</dbReference>
<dbReference type="PROSITE" id="PS51704">
    <property type="entry name" value="GP_PDE"/>
    <property type="match status" value="1"/>
</dbReference>
<evidence type="ECO:0000259" key="1">
    <source>
        <dbReference type="PROSITE" id="PS51704"/>
    </source>
</evidence>
<protein>
    <submittedName>
        <fullName evidence="2">Glycerophosphoryl diester phosphodiesterase</fullName>
    </submittedName>
</protein>
<dbReference type="Pfam" id="PF03009">
    <property type="entry name" value="GDPD"/>
    <property type="match status" value="1"/>
</dbReference>
<dbReference type="GO" id="GO:0006629">
    <property type="term" value="P:lipid metabolic process"/>
    <property type="evidence" value="ECO:0007669"/>
    <property type="project" value="InterPro"/>
</dbReference>
<gene>
    <name evidence="2" type="ORF">SAMN02745194_00133</name>
</gene>
<dbReference type="GO" id="GO:0008081">
    <property type="term" value="F:phosphoric diester hydrolase activity"/>
    <property type="evidence" value="ECO:0007669"/>
    <property type="project" value="InterPro"/>
</dbReference>
<name>A0A1M6AI13_9PROT</name>
<evidence type="ECO:0000313" key="2">
    <source>
        <dbReference type="EMBL" id="SHI36077.1"/>
    </source>
</evidence>
<dbReference type="PANTHER" id="PTHR46211:SF14">
    <property type="entry name" value="GLYCEROPHOSPHODIESTER PHOSPHODIESTERASE"/>
    <property type="match status" value="1"/>
</dbReference>
<dbReference type="Gene3D" id="3.20.20.190">
    <property type="entry name" value="Phosphatidylinositol (PI) phosphodiesterase"/>
    <property type="match status" value="1"/>
</dbReference>
<evidence type="ECO:0000313" key="3">
    <source>
        <dbReference type="Proteomes" id="UP000184387"/>
    </source>
</evidence>